<dbReference type="GO" id="GO:0006270">
    <property type="term" value="P:DNA replication initiation"/>
    <property type="evidence" value="ECO:0007669"/>
    <property type="project" value="TreeGrafter"/>
</dbReference>
<evidence type="ECO:0000256" key="7">
    <source>
        <dbReference type="SAM" id="MobiDB-lite"/>
    </source>
</evidence>
<evidence type="ECO:0000256" key="2">
    <source>
        <dbReference type="ARBA" id="ARBA00012551"/>
    </source>
</evidence>
<dbReference type="Ensembl" id="ENSACDT00005012953.1">
    <property type="protein sequence ID" value="ENSACDP00005010811.1"/>
    <property type="gene ID" value="ENSACDG00005007879.1"/>
</dbReference>
<dbReference type="EC" id="3.6.4.12" evidence="2"/>
<dbReference type="GO" id="GO:0000727">
    <property type="term" value="P:double-strand break repair via break-induced replication"/>
    <property type="evidence" value="ECO:0007669"/>
    <property type="project" value="TreeGrafter"/>
</dbReference>
<dbReference type="GO" id="GO:0005634">
    <property type="term" value="C:nucleus"/>
    <property type="evidence" value="ECO:0007669"/>
    <property type="project" value="TreeGrafter"/>
</dbReference>
<sequence>MRIRGNINICLMGDPGVAKSQLLSYIDRLAPRSQYTTGRGSSGAGLTAAVLRDPVTGELALEGGALVLADQGICCIDEFDKMSEADRTAIHEVLEQQSVSIAKAGVLATLNARCAVLAAANPAYGRYDARRSLEHNLRLPAALLSRFDLLWLLPDRPDRDHDLRGGGGGGGVVPPPPPPPAASPQARLRLVDVVEKEDINEAMRLMEMSKDSLQGDKGQQDRPPRPSDAIFAALRELAGPGGRSLRLAEALPRCLAKGFTPGQVQEALDEYEELNVATKTSWVPP</sequence>
<dbReference type="InterPro" id="IPR027417">
    <property type="entry name" value="P-loop_NTPase"/>
</dbReference>
<evidence type="ECO:0000256" key="3">
    <source>
        <dbReference type="ARBA" id="ARBA00022741"/>
    </source>
</evidence>
<evidence type="ECO:0000313" key="9">
    <source>
        <dbReference type="Ensembl" id="ENSACDP00005010811.1"/>
    </source>
</evidence>
<keyword evidence="5" id="KW-0131">Cell cycle</keyword>
<evidence type="ECO:0000256" key="1">
    <source>
        <dbReference type="ARBA" id="ARBA00008010"/>
    </source>
</evidence>
<organism evidence="9 10">
    <name type="scientific">Anser cygnoides</name>
    <name type="common">Swan goose</name>
    <dbReference type="NCBI Taxonomy" id="8845"/>
    <lineage>
        <taxon>Eukaryota</taxon>
        <taxon>Metazoa</taxon>
        <taxon>Chordata</taxon>
        <taxon>Craniata</taxon>
        <taxon>Vertebrata</taxon>
        <taxon>Euteleostomi</taxon>
        <taxon>Archelosauria</taxon>
        <taxon>Archosauria</taxon>
        <taxon>Dinosauria</taxon>
        <taxon>Saurischia</taxon>
        <taxon>Theropoda</taxon>
        <taxon>Coelurosauria</taxon>
        <taxon>Aves</taxon>
        <taxon>Neognathae</taxon>
        <taxon>Galloanserae</taxon>
        <taxon>Anseriformes</taxon>
        <taxon>Anatidae</taxon>
        <taxon>Anserinae</taxon>
        <taxon>Anser</taxon>
    </lineage>
</organism>
<accession>A0A8B9DRI5</accession>
<reference evidence="9" key="1">
    <citation type="submission" date="2025-08" db="UniProtKB">
        <authorList>
            <consortium name="Ensembl"/>
        </authorList>
    </citation>
    <scope>IDENTIFICATION</scope>
</reference>
<dbReference type="GO" id="GO:0003697">
    <property type="term" value="F:single-stranded DNA binding"/>
    <property type="evidence" value="ECO:0007669"/>
    <property type="project" value="TreeGrafter"/>
</dbReference>
<evidence type="ECO:0000313" key="10">
    <source>
        <dbReference type="Proteomes" id="UP000694521"/>
    </source>
</evidence>
<dbReference type="Gene3D" id="3.40.50.300">
    <property type="entry name" value="P-loop containing nucleotide triphosphate hydrolases"/>
    <property type="match status" value="1"/>
</dbReference>
<dbReference type="Proteomes" id="UP000694521">
    <property type="component" value="Unplaced"/>
</dbReference>
<dbReference type="PRINTS" id="PR01657">
    <property type="entry name" value="MCMFAMILY"/>
</dbReference>
<dbReference type="InterPro" id="IPR031327">
    <property type="entry name" value="MCM"/>
</dbReference>
<comment type="similarity">
    <text evidence="1 6">Belongs to the MCM family.</text>
</comment>
<evidence type="ECO:0000256" key="6">
    <source>
        <dbReference type="RuleBase" id="RU004070"/>
    </source>
</evidence>
<reference evidence="9" key="2">
    <citation type="submission" date="2025-09" db="UniProtKB">
        <authorList>
            <consortium name="Ensembl"/>
        </authorList>
    </citation>
    <scope>IDENTIFICATION</scope>
</reference>
<protein>
    <recommendedName>
        <fullName evidence="2">DNA helicase</fullName>
        <ecNumber evidence="2">3.6.4.12</ecNumber>
    </recommendedName>
</protein>
<proteinExistence type="inferred from homology"/>
<feature type="domain" description="MCM C-terminal AAA(+) ATPase" evidence="8">
    <location>
        <begin position="1"/>
        <end position="164"/>
    </location>
</feature>
<evidence type="ECO:0000256" key="5">
    <source>
        <dbReference type="ARBA" id="ARBA00023306"/>
    </source>
</evidence>
<name>A0A8B9DRI5_ANSCY</name>
<dbReference type="GO" id="GO:0042555">
    <property type="term" value="C:MCM complex"/>
    <property type="evidence" value="ECO:0007669"/>
    <property type="project" value="TreeGrafter"/>
</dbReference>
<feature type="region of interest" description="Disordered" evidence="7">
    <location>
        <begin position="160"/>
        <end position="186"/>
    </location>
</feature>
<dbReference type="Pfam" id="PF24901">
    <property type="entry name" value="WHD_MCM7"/>
    <property type="match status" value="1"/>
</dbReference>
<dbReference type="GO" id="GO:0005524">
    <property type="term" value="F:ATP binding"/>
    <property type="evidence" value="ECO:0007669"/>
    <property type="project" value="UniProtKB-KW"/>
</dbReference>
<dbReference type="InterPro" id="IPR018525">
    <property type="entry name" value="MCM_CS"/>
</dbReference>
<dbReference type="PROSITE" id="PS50051">
    <property type="entry name" value="MCM_2"/>
    <property type="match status" value="1"/>
</dbReference>
<dbReference type="PANTHER" id="PTHR11630:SF26">
    <property type="entry name" value="DNA REPLICATION LICENSING FACTOR MCM7"/>
    <property type="match status" value="1"/>
</dbReference>
<evidence type="ECO:0000256" key="4">
    <source>
        <dbReference type="ARBA" id="ARBA00022840"/>
    </source>
</evidence>
<dbReference type="SMART" id="SM00350">
    <property type="entry name" value="MCM"/>
    <property type="match status" value="1"/>
</dbReference>
<keyword evidence="10" id="KW-1185">Reference proteome</keyword>
<keyword evidence="3 6" id="KW-0547">Nucleotide-binding</keyword>
<evidence type="ECO:0000259" key="8">
    <source>
        <dbReference type="PROSITE" id="PS50051"/>
    </source>
</evidence>
<feature type="compositionally biased region" description="Pro residues" evidence="7">
    <location>
        <begin position="173"/>
        <end position="182"/>
    </location>
</feature>
<keyword evidence="4 6" id="KW-0067">ATP-binding</keyword>
<dbReference type="GO" id="GO:0017116">
    <property type="term" value="F:single-stranded DNA helicase activity"/>
    <property type="evidence" value="ECO:0007669"/>
    <property type="project" value="TreeGrafter"/>
</dbReference>
<dbReference type="AlphaFoldDB" id="A0A8B9DRI5"/>
<dbReference type="PANTHER" id="PTHR11630">
    <property type="entry name" value="DNA REPLICATION LICENSING FACTOR MCM FAMILY MEMBER"/>
    <property type="match status" value="1"/>
</dbReference>
<dbReference type="InterPro" id="IPR001208">
    <property type="entry name" value="MCM_dom"/>
</dbReference>
<dbReference type="SUPFAM" id="SSF52540">
    <property type="entry name" value="P-loop containing nucleoside triphosphate hydrolases"/>
    <property type="match status" value="1"/>
</dbReference>
<dbReference type="GO" id="GO:0006271">
    <property type="term" value="P:DNA strand elongation involved in DNA replication"/>
    <property type="evidence" value="ECO:0007669"/>
    <property type="project" value="TreeGrafter"/>
</dbReference>
<keyword evidence="6" id="KW-0238">DNA-binding</keyword>
<dbReference type="PROSITE" id="PS00847">
    <property type="entry name" value="MCM_1"/>
    <property type="match status" value="1"/>
</dbReference>
<dbReference type="Pfam" id="PF00493">
    <property type="entry name" value="MCM"/>
    <property type="match status" value="1"/>
</dbReference>